<comment type="caution">
    <text evidence="1">The sequence shown here is derived from an EMBL/GenBank/DDBJ whole genome shotgun (WGS) entry which is preliminary data.</text>
</comment>
<dbReference type="Proteomes" id="UP000825890">
    <property type="component" value="Unassembled WGS sequence"/>
</dbReference>
<organism evidence="1 2">
    <name type="scientific">Cercospora kikuchii</name>
    <dbReference type="NCBI Taxonomy" id="84275"/>
    <lineage>
        <taxon>Eukaryota</taxon>
        <taxon>Fungi</taxon>
        <taxon>Dikarya</taxon>
        <taxon>Ascomycota</taxon>
        <taxon>Pezizomycotina</taxon>
        <taxon>Dothideomycetes</taxon>
        <taxon>Dothideomycetidae</taxon>
        <taxon>Mycosphaerellales</taxon>
        <taxon>Mycosphaerellaceae</taxon>
        <taxon>Cercospora</taxon>
    </lineage>
</organism>
<dbReference type="AlphaFoldDB" id="A0A9P3CLA5"/>
<accession>A0A9P3CLA5</accession>
<keyword evidence="2" id="KW-1185">Reference proteome</keyword>
<dbReference type="EMBL" id="BOLY01000005">
    <property type="protein sequence ID" value="GIZ44801.1"/>
    <property type="molecule type" value="Genomic_DNA"/>
</dbReference>
<dbReference type="GeneID" id="68293563"/>
<proteinExistence type="predicted"/>
<sequence>MALSPSKAVNVNEAQSLYHDLKEYNCKFFYSIHDDISFFNDSLFNDSLYYDSLYYDSLYYDSLFNDSLYYDSLYYDNLYNN</sequence>
<protein>
    <submittedName>
        <fullName evidence="1">Uncharacterized protein</fullName>
    </submittedName>
</protein>
<reference evidence="1 2" key="1">
    <citation type="submission" date="2021-01" db="EMBL/GenBank/DDBJ databases">
        <title>Cercospora kikuchii MAFF 305040 whole genome shotgun sequence.</title>
        <authorList>
            <person name="Kashiwa T."/>
            <person name="Suzuki T."/>
        </authorList>
    </citation>
    <scope>NUCLEOTIDE SEQUENCE [LARGE SCALE GENOMIC DNA]</scope>
    <source>
        <strain evidence="1 2">MAFF 305040</strain>
    </source>
</reference>
<evidence type="ECO:0000313" key="1">
    <source>
        <dbReference type="EMBL" id="GIZ44801.1"/>
    </source>
</evidence>
<name>A0A9P3CLA5_9PEZI</name>
<gene>
    <name evidence="1" type="ORF">CKM354_000798800</name>
</gene>
<dbReference type="RefSeq" id="XP_044659288.1">
    <property type="nucleotide sequence ID" value="XM_044803353.1"/>
</dbReference>
<evidence type="ECO:0000313" key="2">
    <source>
        <dbReference type="Proteomes" id="UP000825890"/>
    </source>
</evidence>